<dbReference type="InterPro" id="IPR009027">
    <property type="entry name" value="Ribosomal_bL9/RNase_H1_N"/>
</dbReference>
<comment type="caution">
    <text evidence="12">The sequence shown here is derived from an EMBL/GenBank/DDBJ whole genome shotgun (WGS) entry which is preliminary data.</text>
</comment>
<evidence type="ECO:0000256" key="3">
    <source>
        <dbReference type="ARBA" id="ARBA00005300"/>
    </source>
</evidence>
<dbReference type="InterPro" id="IPR017067">
    <property type="entry name" value="RNase_H1_euk"/>
</dbReference>
<gene>
    <name evidence="12" type="ORF">DZ860_05360</name>
</gene>
<evidence type="ECO:0000256" key="2">
    <source>
        <dbReference type="ARBA" id="ARBA00001946"/>
    </source>
</evidence>
<comment type="similarity">
    <text evidence="3">Belongs to the RNase H family.</text>
</comment>
<proteinExistence type="inferred from homology"/>
<dbReference type="Pfam" id="PF00075">
    <property type="entry name" value="RNase_H"/>
    <property type="match status" value="1"/>
</dbReference>
<dbReference type="PANTHER" id="PTHR10642:SF26">
    <property type="entry name" value="RIBONUCLEASE H1"/>
    <property type="match status" value="1"/>
</dbReference>
<dbReference type="InterPro" id="IPR002156">
    <property type="entry name" value="RNaseH_domain"/>
</dbReference>
<dbReference type="InterPro" id="IPR022892">
    <property type="entry name" value="RNaseHI"/>
</dbReference>
<reference evidence="12 13" key="1">
    <citation type="submission" date="2018-08" db="EMBL/GenBank/DDBJ databases">
        <title>Vibrio isolated from the Eastern China Marginal Seas.</title>
        <authorList>
            <person name="Li Y."/>
        </authorList>
    </citation>
    <scope>NUCLEOTIDE SEQUENCE [LARGE SCALE GENOMIC DNA]</scope>
    <source>
        <strain evidence="12 13">BEI233</strain>
    </source>
</reference>
<dbReference type="GO" id="GO:0004523">
    <property type="term" value="F:RNA-DNA hybrid ribonuclease activity"/>
    <property type="evidence" value="ECO:0007669"/>
    <property type="project" value="UniProtKB-EC"/>
</dbReference>
<dbReference type="InterPro" id="IPR012337">
    <property type="entry name" value="RNaseH-like_sf"/>
</dbReference>
<dbReference type="Proteomes" id="UP000273252">
    <property type="component" value="Unassembled WGS sequence"/>
</dbReference>
<dbReference type="AlphaFoldDB" id="A0A3A6QQW6"/>
<dbReference type="EMBL" id="QVMU01000003">
    <property type="protein sequence ID" value="RJX73658.1"/>
    <property type="molecule type" value="Genomic_DNA"/>
</dbReference>
<dbReference type="InterPro" id="IPR050092">
    <property type="entry name" value="RNase_H"/>
</dbReference>
<dbReference type="InterPro" id="IPR036397">
    <property type="entry name" value="RNaseH_sf"/>
</dbReference>
<dbReference type="Pfam" id="PF01693">
    <property type="entry name" value="Cauli_VI"/>
    <property type="match status" value="1"/>
</dbReference>
<keyword evidence="9" id="KW-0378">Hydrolase</keyword>
<dbReference type="Gene3D" id="3.30.420.10">
    <property type="entry name" value="Ribonuclease H-like superfamily/Ribonuclease H"/>
    <property type="match status" value="1"/>
</dbReference>
<dbReference type="PIRSF" id="PIRSF036852">
    <property type="entry name" value="Ribonuclease_H1_euk"/>
    <property type="match status" value="1"/>
</dbReference>
<name>A0A3A6QQW6_9VIBR</name>
<keyword evidence="13" id="KW-1185">Reference proteome</keyword>
<keyword evidence="8" id="KW-0255">Endonuclease</keyword>
<evidence type="ECO:0000259" key="11">
    <source>
        <dbReference type="PROSITE" id="PS50879"/>
    </source>
</evidence>
<evidence type="ECO:0000256" key="9">
    <source>
        <dbReference type="ARBA" id="ARBA00022801"/>
    </source>
</evidence>
<comment type="cofactor">
    <cofactor evidence="2">
        <name>Mg(2+)</name>
        <dbReference type="ChEBI" id="CHEBI:18420"/>
    </cofactor>
</comment>
<evidence type="ECO:0000256" key="5">
    <source>
        <dbReference type="ARBA" id="ARBA00012180"/>
    </source>
</evidence>
<dbReference type="CDD" id="cd09278">
    <property type="entry name" value="RNase_HI_prokaryote_like"/>
    <property type="match status" value="1"/>
</dbReference>
<dbReference type="GO" id="GO:0003676">
    <property type="term" value="F:nucleic acid binding"/>
    <property type="evidence" value="ECO:0007669"/>
    <property type="project" value="InterPro"/>
</dbReference>
<dbReference type="SUPFAM" id="SSF55658">
    <property type="entry name" value="L9 N-domain-like"/>
    <property type="match status" value="1"/>
</dbReference>
<evidence type="ECO:0000313" key="12">
    <source>
        <dbReference type="EMBL" id="RJX73658.1"/>
    </source>
</evidence>
<dbReference type="GO" id="GO:0043137">
    <property type="term" value="P:DNA replication, removal of RNA primer"/>
    <property type="evidence" value="ECO:0007669"/>
    <property type="project" value="TreeGrafter"/>
</dbReference>
<dbReference type="InterPro" id="IPR011320">
    <property type="entry name" value="RNase_H1_N"/>
</dbReference>
<comment type="catalytic activity">
    <reaction evidence="1">
        <text>Endonucleolytic cleavage to 5'-phosphomonoester.</text>
        <dbReference type="EC" id="3.1.26.4"/>
    </reaction>
</comment>
<dbReference type="Gene3D" id="3.40.970.10">
    <property type="entry name" value="Ribonuclease H1, N-terminal domain"/>
    <property type="match status" value="1"/>
</dbReference>
<sequence>MAAKYYVVWKGRQTGIFTTWAQCQTQVDKFAGARFKSYPSLAEAEAAFGGKSIGNSGGSAAKAYKAMGSNTTGRKTVKKPKAAALTQEQITEMPFNIKIFTDGACEPNPGEAGTGIAIYKDNQLSELWYGLYHPMGTNNTAELNGLHQAFMMAQEKLAQGLSVAIYCDSMYSIQCITQWASGWEKKGWVRQGGEIKNLELIKLMYALYLQIQSKVTIYHVNGHVGIEGNELADRMSIIAIESQQQSLNLYRESYDIDEILASRRG</sequence>
<protein>
    <recommendedName>
        <fullName evidence="5">ribonuclease H</fullName>
        <ecNumber evidence="5">3.1.26.4</ecNumber>
    </recommendedName>
</protein>
<comment type="subunit">
    <text evidence="4">Monomer.</text>
</comment>
<evidence type="ECO:0000256" key="4">
    <source>
        <dbReference type="ARBA" id="ARBA00011245"/>
    </source>
</evidence>
<evidence type="ECO:0000256" key="7">
    <source>
        <dbReference type="ARBA" id="ARBA00022723"/>
    </source>
</evidence>
<dbReference type="PANTHER" id="PTHR10642">
    <property type="entry name" value="RIBONUCLEASE H1"/>
    <property type="match status" value="1"/>
</dbReference>
<dbReference type="SUPFAM" id="SSF53098">
    <property type="entry name" value="Ribonuclease H-like"/>
    <property type="match status" value="1"/>
</dbReference>
<keyword evidence="6" id="KW-0540">Nuclease</keyword>
<evidence type="ECO:0000256" key="6">
    <source>
        <dbReference type="ARBA" id="ARBA00022722"/>
    </source>
</evidence>
<dbReference type="InterPro" id="IPR037056">
    <property type="entry name" value="RNase_H1_N_sf"/>
</dbReference>
<evidence type="ECO:0000313" key="13">
    <source>
        <dbReference type="Proteomes" id="UP000273252"/>
    </source>
</evidence>
<accession>A0A3A6QQW6</accession>
<dbReference type="EC" id="3.1.26.4" evidence="5"/>
<evidence type="ECO:0000256" key="8">
    <source>
        <dbReference type="ARBA" id="ARBA00022759"/>
    </source>
</evidence>
<organism evidence="12 13">
    <name type="scientific">Vibrio sinensis</name>
    <dbReference type="NCBI Taxonomy" id="2302434"/>
    <lineage>
        <taxon>Bacteria</taxon>
        <taxon>Pseudomonadati</taxon>
        <taxon>Pseudomonadota</taxon>
        <taxon>Gammaproteobacteria</taxon>
        <taxon>Vibrionales</taxon>
        <taxon>Vibrionaceae</taxon>
        <taxon>Vibrio</taxon>
    </lineage>
</organism>
<dbReference type="GO" id="GO:0000287">
    <property type="term" value="F:magnesium ion binding"/>
    <property type="evidence" value="ECO:0007669"/>
    <property type="project" value="InterPro"/>
</dbReference>
<evidence type="ECO:0000256" key="1">
    <source>
        <dbReference type="ARBA" id="ARBA00000077"/>
    </source>
</evidence>
<dbReference type="PROSITE" id="PS50879">
    <property type="entry name" value="RNASE_H_1"/>
    <property type="match status" value="1"/>
</dbReference>
<dbReference type="RefSeq" id="WP_120029899.1">
    <property type="nucleotide sequence ID" value="NZ_QVMU01000003.1"/>
</dbReference>
<keyword evidence="7" id="KW-0479">Metal-binding</keyword>
<dbReference type="OrthoDB" id="7845843at2"/>
<evidence type="ECO:0000256" key="10">
    <source>
        <dbReference type="ARBA" id="ARBA00022842"/>
    </source>
</evidence>
<feature type="domain" description="RNase H type-1" evidence="11">
    <location>
        <begin position="93"/>
        <end position="241"/>
    </location>
</feature>
<keyword evidence="10" id="KW-0460">Magnesium</keyword>
<dbReference type="FunFam" id="3.40.970.10:FF:000001">
    <property type="entry name" value="Ribonuclease H1"/>
    <property type="match status" value="1"/>
</dbReference>